<dbReference type="Gene3D" id="2.40.40.10">
    <property type="entry name" value="RlpA-like domain"/>
    <property type="match status" value="1"/>
</dbReference>
<dbReference type="GO" id="GO:0004553">
    <property type="term" value="F:hydrolase activity, hydrolyzing O-glycosyl compounds"/>
    <property type="evidence" value="ECO:0007669"/>
    <property type="project" value="InterPro"/>
</dbReference>
<dbReference type="PANTHER" id="PTHR39160:SF4">
    <property type="entry name" value="RESUSCITATION-PROMOTING FACTOR RPFB"/>
    <property type="match status" value="1"/>
</dbReference>
<dbReference type="CDD" id="cd14667">
    <property type="entry name" value="3D_containing_proteins"/>
    <property type="match status" value="1"/>
</dbReference>
<feature type="signal peptide" evidence="2">
    <location>
        <begin position="1"/>
        <end position="26"/>
    </location>
</feature>
<feature type="chain" id="PRO_5026854181" evidence="2">
    <location>
        <begin position="27"/>
        <end position="238"/>
    </location>
</feature>
<sequence>MKKTFILKYLLLMISLTFLYTTPAFASAGAIVGSVDVFNGTQISGWAYETASPLSSPDILLKITNTVTGETVSEIPANPDSKRNDLVSQVGEEGTPAFTATVDLSNLADGTYSAAAYKDGQKFTNSVYYTKGNAAAATDGRTAHLLGTFRLTAYCPCRSCSEGWGRHTSSGAIAAAGHTVAVDPRVIPIGSKLMINGTVYTAEDVGGGVKGRHVDIFFDTHAQTRQFGSQMAEVYLIQ</sequence>
<gene>
    <name evidence="4" type="primary">yocH</name>
    <name evidence="4" type="ORF">CSLFYP84_04015</name>
</gene>
<proteinExistence type="predicted"/>
<dbReference type="PANTHER" id="PTHR39160">
    <property type="entry name" value="CELL WALL-BINDING PROTEIN YOCH"/>
    <property type="match status" value="1"/>
</dbReference>
<keyword evidence="1 2" id="KW-0732">Signal</keyword>
<evidence type="ECO:0000256" key="1">
    <source>
        <dbReference type="ARBA" id="ARBA00022729"/>
    </source>
</evidence>
<accession>A0A6N3HMK0</accession>
<dbReference type="Pfam" id="PF06725">
    <property type="entry name" value="3D"/>
    <property type="match status" value="1"/>
</dbReference>
<evidence type="ECO:0000313" key="4">
    <source>
        <dbReference type="EMBL" id="VYU77862.1"/>
    </source>
</evidence>
<dbReference type="EMBL" id="CACRUA010000065">
    <property type="protein sequence ID" value="VYU77862.1"/>
    <property type="molecule type" value="Genomic_DNA"/>
</dbReference>
<dbReference type="InterPro" id="IPR036908">
    <property type="entry name" value="RlpA-like_sf"/>
</dbReference>
<name>A0A6N3HMK0_CLOSY</name>
<protein>
    <submittedName>
        <fullName evidence="4">Cell wall-binding protein YocH</fullName>
    </submittedName>
</protein>
<dbReference type="SUPFAM" id="SSF50685">
    <property type="entry name" value="Barwin-like endoglucanases"/>
    <property type="match status" value="1"/>
</dbReference>
<dbReference type="GO" id="GO:0019867">
    <property type="term" value="C:outer membrane"/>
    <property type="evidence" value="ECO:0007669"/>
    <property type="project" value="InterPro"/>
</dbReference>
<dbReference type="RefSeq" id="WP_156684920.1">
    <property type="nucleotide sequence ID" value="NZ_CACRUA010000065.1"/>
</dbReference>
<evidence type="ECO:0000256" key="2">
    <source>
        <dbReference type="SAM" id="SignalP"/>
    </source>
</evidence>
<dbReference type="InterPro" id="IPR059180">
    <property type="entry name" value="3D_YorM"/>
</dbReference>
<dbReference type="InterPro" id="IPR051933">
    <property type="entry name" value="Resuscitation_pf_RpfB"/>
</dbReference>
<evidence type="ECO:0000259" key="3">
    <source>
        <dbReference type="Pfam" id="PF06725"/>
    </source>
</evidence>
<organism evidence="4">
    <name type="scientific">Clostridium symbiosum</name>
    <name type="common">Bacteroides symbiosus</name>
    <dbReference type="NCBI Taxonomy" id="1512"/>
    <lineage>
        <taxon>Bacteria</taxon>
        <taxon>Bacillati</taxon>
        <taxon>Bacillota</taxon>
        <taxon>Clostridia</taxon>
        <taxon>Lachnospirales</taxon>
        <taxon>Lachnospiraceae</taxon>
        <taxon>Otoolea</taxon>
    </lineage>
</organism>
<dbReference type="GO" id="GO:0009254">
    <property type="term" value="P:peptidoglycan turnover"/>
    <property type="evidence" value="ECO:0007669"/>
    <property type="project" value="InterPro"/>
</dbReference>
<dbReference type="AlphaFoldDB" id="A0A6N3HMK0"/>
<dbReference type="InterPro" id="IPR010611">
    <property type="entry name" value="3D_dom"/>
</dbReference>
<feature type="domain" description="3D" evidence="3">
    <location>
        <begin position="179"/>
        <end position="237"/>
    </location>
</feature>
<reference evidence="4" key="1">
    <citation type="submission" date="2019-11" db="EMBL/GenBank/DDBJ databases">
        <authorList>
            <person name="Feng L."/>
        </authorList>
    </citation>
    <scope>NUCLEOTIDE SEQUENCE</scope>
    <source>
        <strain evidence="4">CsymbiosumLFYP84</strain>
    </source>
</reference>